<protein>
    <submittedName>
        <fullName evidence="1">Uncharacterized protein</fullName>
    </submittedName>
</protein>
<evidence type="ECO:0000313" key="2">
    <source>
        <dbReference type="Proteomes" id="UP000730618"/>
    </source>
</evidence>
<keyword evidence="2" id="KW-1185">Reference proteome</keyword>
<gene>
    <name evidence="1" type="ORF">PAECIP111802_02534</name>
</gene>
<evidence type="ECO:0000313" key="1">
    <source>
        <dbReference type="EMBL" id="CAG7639348.1"/>
    </source>
</evidence>
<proteinExistence type="predicted"/>
<reference evidence="1 2" key="1">
    <citation type="submission" date="2021-06" db="EMBL/GenBank/DDBJ databases">
        <authorList>
            <person name="Criscuolo A."/>
        </authorList>
    </citation>
    <scope>NUCLEOTIDE SEQUENCE [LARGE SCALE GENOMIC DNA]</scope>
    <source>
        <strain evidence="2">CIP 111802</strain>
    </source>
</reference>
<dbReference type="Proteomes" id="UP000730618">
    <property type="component" value="Unassembled WGS sequence"/>
</dbReference>
<comment type="caution">
    <text evidence="1">The sequence shown here is derived from an EMBL/GenBank/DDBJ whole genome shotgun (WGS) entry which is preliminary data.</text>
</comment>
<sequence length="62" mass="7060">MVSNEIRMNPNHHSIAYVLLEEGYDTAYINKMALSNAEQKMREGPSGPLYRRRLQTTLSCCG</sequence>
<accession>A0ABN7TJM9</accession>
<name>A0ABN7TJM9_9BACL</name>
<dbReference type="EMBL" id="CAJVCE010000006">
    <property type="protein sequence ID" value="CAG7639348.1"/>
    <property type="molecule type" value="Genomic_DNA"/>
</dbReference>
<organism evidence="1 2">
    <name type="scientific">Paenibacillus allorhizosphaerae</name>
    <dbReference type="NCBI Taxonomy" id="2849866"/>
    <lineage>
        <taxon>Bacteria</taxon>
        <taxon>Bacillati</taxon>
        <taxon>Bacillota</taxon>
        <taxon>Bacilli</taxon>
        <taxon>Bacillales</taxon>
        <taxon>Paenibacillaceae</taxon>
        <taxon>Paenibacillus</taxon>
    </lineage>
</organism>